<evidence type="ECO:0000313" key="3">
    <source>
        <dbReference type="Proteomes" id="UP000772434"/>
    </source>
</evidence>
<sequence length="529" mass="58598">MAEDDLNDPLNQLSDLTLNSSVFDGVTPLSDEDIKHLFANVDVYVDDASNNDEEDIQDAASAFSNYSTPYSAVHRSGTTFATAKKWLTAWLTIAKLYHCPVTLNPIAPNRTNHMAHIMLPQAAPPHAVKLTGQILSMSPREMCMHSRLFFMPLRSDVHSLVDMHRVFLLVSKDILELLAAYLRRPLVDTEGQSEWSQLRKGSLSGFGALREGIVYECTLLCSPHFADQPSLRHGDETLFKRPYTNFPPIQTHVTPFALAFHALRVLENATSPMEFDFQYIFRSRNRHDLNSLQDLLERALATNKGNKDRPHDITPGIPDHVAAFLDFIRKLSKSLRSGGSSSHRRGSIGDSSHHSHHSRRSHPELPGTPTPSSSTRSHTRSQTKAGRTPASDVREEYLATLSLCHLDPRYLSPDASPNLVIPNSTQKSTQAALDGASSVSSSPSAGLPAPPSQTRVVGPAQPHLFKRLIRSMSLWMTEHGGAETTKLDRQIAAGPHASWSVAARFTSKRGSNSRCCLYCIFYECLHLSL</sequence>
<dbReference type="AlphaFoldDB" id="A0A9P5P6D9"/>
<feature type="region of interest" description="Disordered" evidence="1">
    <location>
        <begin position="335"/>
        <end position="393"/>
    </location>
</feature>
<reference evidence="2" key="1">
    <citation type="submission" date="2020-11" db="EMBL/GenBank/DDBJ databases">
        <authorList>
            <consortium name="DOE Joint Genome Institute"/>
            <person name="Ahrendt S."/>
            <person name="Riley R."/>
            <person name="Andreopoulos W."/>
            <person name="Labutti K."/>
            <person name="Pangilinan J."/>
            <person name="Ruiz-Duenas F.J."/>
            <person name="Barrasa J.M."/>
            <person name="Sanchez-Garcia M."/>
            <person name="Camarero S."/>
            <person name="Miyauchi S."/>
            <person name="Serrano A."/>
            <person name="Linde D."/>
            <person name="Babiker R."/>
            <person name="Drula E."/>
            <person name="Ayuso-Fernandez I."/>
            <person name="Pacheco R."/>
            <person name="Padilla G."/>
            <person name="Ferreira P."/>
            <person name="Barriuso J."/>
            <person name="Kellner H."/>
            <person name="Castanera R."/>
            <person name="Alfaro M."/>
            <person name="Ramirez L."/>
            <person name="Pisabarro A.G."/>
            <person name="Kuo A."/>
            <person name="Tritt A."/>
            <person name="Lipzen A."/>
            <person name="He G."/>
            <person name="Yan M."/>
            <person name="Ng V."/>
            <person name="Cullen D."/>
            <person name="Martin F."/>
            <person name="Rosso M.-N."/>
            <person name="Henrissat B."/>
            <person name="Hibbett D."/>
            <person name="Martinez A.T."/>
            <person name="Grigoriev I.V."/>
        </authorList>
    </citation>
    <scope>NUCLEOTIDE SEQUENCE</scope>
    <source>
        <strain evidence="2">AH 40177</strain>
    </source>
</reference>
<comment type="caution">
    <text evidence="2">The sequence shown here is derived from an EMBL/GenBank/DDBJ whole genome shotgun (WGS) entry which is preliminary data.</text>
</comment>
<evidence type="ECO:0000313" key="2">
    <source>
        <dbReference type="EMBL" id="KAF9048381.1"/>
    </source>
</evidence>
<name>A0A9P5P6D9_9AGAR</name>
<dbReference type="EMBL" id="JADNRY010000483">
    <property type="protein sequence ID" value="KAF9048381.1"/>
    <property type="molecule type" value="Genomic_DNA"/>
</dbReference>
<feature type="region of interest" description="Disordered" evidence="1">
    <location>
        <begin position="417"/>
        <end position="457"/>
    </location>
</feature>
<feature type="compositionally biased region" description="Low complexity" evidence="1">
    <location>
        <begin position="370"/>
        <end position="383"/>
    </location>
</feature>
<accession>A0A9P5P6D9</accession>
<protein>
    <submittedName>
        <fullName evidence="2">Uncharacterized protein</fullName>
    </submittedName>
</protein>
<gene>
    <name evidence="2" type="ORF">BDP27DRAFT_1434237</name>
</gene>
<feature type="compositionally biased region" description="Polar residues" evidence="1">
    <location>
        <begin position="421"/>
        <end position="430"/>
    </location>
</feature>
<keyword evidence="3" id="KW-1185">Reference proteome</keyword>
<feature type="compositionally biased region" description="Low complexity" evidence="1">
    <location>
        <begin position="431"/>
        <end position="447"/>
    </location>
</feature>
<organism evidence="2 3">
    <name type="scientific">Rhodocollybia butyracea</name>
    <dbReference type="NCBI Taxonomy" id="206335"/>
    <lineage>
        <taxon>Eukaryota</taxon>
        <taxon>Fungi</taxon>
        <taxon>Dikarya</taxon>
        <taxon>Basidiomycota</taxon>
        <taxon>Agaricomycotina</taxon>
        <taxon>Agaricomycetes</taxon>
        <taxon>Agaricomycetidae</taxon>
        <taxon>Agaricales</taxon>
        <taxon>Marasmiineae</taxon>
        <taxon>Omphalotaceae</taxon>
        <taxon>Rhodocollybia</taxon>
    </lineage>
</organism>
<dbReference type="OrthoDB" id="3064334at2759"/>
<evidence type="ECO:0000256" key="1">
    <source>
        <dbReference type="SAM" id="MobiDB-lite"/>
    </source>
</evidence>
<dbReference type="Proteomes" id="UP000772434">
    <property type="component" value="Unassembled WGS sequence"/>
</dbReference>
<proteinExistence type="predicted"/>